<protein>
    <submittedName>
        <fullName evidence="2">Uncharacterized protein</fullName>
    </submittedName>
</protein>
<evidence type="ECO:0000313" key="2">
    <source>
        <dbReference type="EMBL" id="KAH3727223.1"/>
    </source>
</evidence>
<feature type="region of interest" description="Disordered" evidence="1">
    <location>
        <begin position="157"/>
        <end position="179"/>
    </location>
</feature>
<feature type="compositionally biased region" description="Basic and acidic residues" evidence="1">
    <location>
        <begin position="159"/>
        <end position="171"/>
    </location>
</feature>
<dbReference type="AlphaFoldDB" id="A0A9D4CMS2"/>
<keyword evidence="3" id="KW-1185">Reference proteome</keyword>
<dbReference type="EMBL" id="JAIWYP010000012">
    <property type="protein sequence ID" value="KAH3727223.1"/>
    <property type="molecule type" value="Genomic_DNA"/>
</dbReference>
<dbReference type="Proteomes" id="UP000828390">
    <property type="component" value="Unassembled WGS sequence"/>
</dbReference>
<reference evidence="2" key="1">
    <citation type="journal article" date="2019" name="bioRxiv">
        <title>The Genome of the Zebra Mussel, Dreissena polymorpha: A Resource for Invasive Species Research.</title>
        <authorList>
            <person name="McCartney M.A."/>
            <person name="Auch B."/>
            <person name="Kono T."/>
            <person name="Mallez S."/>
            <person name="Zhang Y."/>
            <person name="Obille A."/>
            <person name="Becker A."/>
            <person name="Abrahante J.E."/>
            <person name="Garbe J."/>
            <person name="Badalamenti J.P."/>
            <person name="Herman A."/>
            <person name="Mangelson H."/>
            <person name="Liachko I."/>
            <person name="Sullivan S."/>
            <person name="Sone E.D."/>
            <person name="Koren S."/>
            <person name="Silverstein K.A.T."/>
            <person name="Beckman K.B."/>
            <person name="Gohl D.M."/>
        </authorList>
    </citation>
    <scope>NUCLEOTIDE SEQUENCE</scope>
    <source>
        <strain evidence="2">Duluth1</strain>
        <tissue evidence="2">Whole animal</tissue>
    </source>
</reference>
<proteinExistence type="predicted"/>
<evidence type="ECO:0000256" key="1">
    <source>
        <dbReference type="SAM" id="MobiDB-lite"/>
    </source>
</evidence>
<gene>
    <name evidence="2" type="ORF">DPMN_053152</name>
</gene>
<organism evidence="2 3">
    <name type="scientific">Dreissena polymorpha</name>
    <name type="common">Zebra mussel</name>
    <name type="synonym">Mytilus polymorpha</name>
    <dbReference type="NCBI Taxonomy" id="45954"/>
    <lineage>
        <taxon>Eukaryota</taxon>
        <taxon>Metazoa</taxon>
        <taxon>Spiralia</taxon>
        <taxon>Lophotrochozoa</taxon>
        <taxon>Mollusca</taxon>
        <taxon>Bivalvia</taxon>
        <taxon>Autobranchia</taxon>
        <taxon>Heteroconchia</taxon>
        <taxon>Euheterodonta</taxon>
        <taxon>Imparidentia</taxon>
        <taxon>Neoheterodontei</taxon>
        <taxon>Myida</taxon>
        <taxon>Dreissenoidea</taxon>
        <taxon>Dreissenidae</taxon>
        <taxon>Dreissena</taxon>
    </lineage>
</organism>
<reference evidence="2" key="2">
    <citation type="submission" date="2020-11" db="EMBL/GenBank/DDBJ databases">
        <authorList>
            <person name="McCartney M.A."/>
            <person name="Auch B."/>
            <person name="Kono T."/>
            <person name="Mallez S."/>
            <person name="Becker A."/>
            <person name="Gohl D.M."/>
            <person name="Silverstein K.A.T."/>
            <person name="Koren S."/>
            <person name="Bechman K.B."/>
            <person name="Herman A."/>
            <person name="Abrahante J.E."/>
            <person name="Garbe J."/>
        </authorList>
    </citation>
    <scope>NUCLEOTIDE SEQUENCE</scope>
    <source>
        <strain evidence="2">Duluth1</strain>
        <tissue evidence="2">Whole animal</tissue>
    </source>
</reference>
<evidence type="ECO:0000313" key="3">
    <source>
        <dbReference type="Proteomes" id="UP000828390"/>
    </source>
</evidence>
<accession>A0A9D4CMS2</accession>
<comment type="caution">
    <text evidence="2">The sequence shown here is derived from an EMBL/GenBank/DDBJ whole genome shotgun (WGS) entry which is preliminary data.</text>
</comment>
<name>A0A9D4CMS2_DREPO</name>
<sequence length="179" mass="20868">MPRSLAAIFFDEPFLLNRAMRTNVLTNFHKDWTIDVPSCEKNSPPSFIHAFQQTGAIFEPIQYIIRTYVLTNFNEDCTINVTFTGLTRFYSSFLKIRQYVTFRPCKEKLPTPGGHVFKQQEPFSKMSIKDIIGTNLLQTFQVNRTINVASRVITKQMMKTHDRQRTTEKPIKKAHHEHA</sequence>